<dbReference type="EMBL" id="JBFOLK010000005">
    <property type="protein sequence ID" value="KAL2510919.1"/>
    <property type="molecule type" value="Genomic_DNA"/>
</dbReference>
<sequence length="361" mass="41051">MELESEILNVSPHVYVTAPTSPNGCSSTEFYYSAPASPRRKIWNQNSYFDDFEFETSKKFEASGYNQDYPIKEIYHKREDSLPCMAFADELFLNGLVMPLKLPPRLQYDSDVHSISQRSFASTPRSPRTTCRIPFARQNAWDDDFDPFMVALKKVREEKKGNDRRRSKSHSLFTSKSICPSPRDRNKEGSPINSQVQVSTPTYNMPMESKGSAYARWVRNQTKEVGLSPKGPKSPRGLFFGGRVRPVQTEREGSNKPFSTTGIHGENVVENKVQKFKGILLRFASFGREKSKSKQTKKTSEPWTPRKFRQSSFRFEGNGCVLGKETMPADANMAVAEYKKPMKPTLALCLGYGVESPRNMK</sequence>
<reference evidence="3" key="1">
    <citation type="submission" date="2024-07" db="EMBL/GenBank/DDBJ databases">
        <title>Two chromosome-level genome assemblies of Korean endemic species Abeliophyllum distichum and Forsythia ovata (Oleaceae).</title>
        <authorList>
            <person name="Jang H."/>
        </authorList>
    </citation>
    <scope>NUCLEOTIDE SEQUENCE [LARGE SCALE GENOMIC DNA]</scope>
</reference>
<gene>
    <name evidence="2" type="ORF">Adt_16519</name>
</gene>
<evidence type="ECO:0000256" key="1">
    <source>
        <dbReference type="SAM" id="MobiDB-lite"/>
    </source>
</evidence>
<feature type="compositionally biased region" description="Polar residues" evidence="1">
    <location>
        <begin position="191"/>
        <end position="203"/>
    </location>
</feature>
<feature type="region of interest" description="Disordered" evidence="1">
    <location>
        <begin position="157"/>
        <end position="207"/>
    </location>
</feature>
<dbReference type="Proteomes" id="UP001604336">
    <property type="component" value="Unassembled WGS sequence"/>
</dbReference>
<comment type="caution">
    <text evidence="2">The sequence shown here is derived from an EMBL/GenBank/DDBJ whole genome shotgun (WGS) entry which is preliminary data.</text>
</comment>
<name>A0ABD1TDY0_9LAMI</name>
<evidence type="ECO:0000313" key="2">
    <source>
        <dbReference type="EMBL" id="KAL2510919.1"/>
    </source>
</evidence>
<accession>A0ABD1TDY0</accession>
<evidence type="ECO:0000313" key="3">
    <source>
        <dbReference type="Proteomes" id="UP001604336"/>
    </source>
</evidence>
<organism evidence="2 3">
    <name type="scientific">Abeliophyllum distichum</name>
    <dbReference type="NCBI Taxonomy" id="126358"/>
    <lineage>
        <taxon>Eukaryota</taxon>
        <taxon>Viridiplantae</taxon>
        <taxon>Streptophyta</taxon>
        <taxon>Embryophyta</taxon>
        <taxon>Tracheophyta</taxon>
        <taxon>Spermatophyta</taxon>
        <taxon>Magnoliopsida</taxon>
        <taxon>eudicotyledons</taxon>
        <taxon>Gunneridae</taxon>
        <taxon>Pentapetalae</taxon>
        <taxon>asterids</taxon>
        <taxon>lamiids</taxon>
        <taxon>Lamiales</taxon>
        <taxon>Oleaceae</taxon>
        <taxon>Forsythieae</taxon>
        <taxon>Abeliophyllum</taxon>
    </lineage>
</organism>
<dbReference type="AlphaFoldDB" id="A0ABD1TDY0"/>
<proteinExistence type="predicted"/>
<protein>
    <submittedName>
        <fullName evidence="2">Uncharacterized protein</fullName>
    </submittedName>
</protein>
<keyword evidence="3" id="KW-1185">Reference proteome</keyword>